<keyword evidence="3" id="KW-1185">Reference proteome</keyword>
<proteinExistence type="predicted"/>
<reference evidence="2 3" key="1">
    <citation type="submission" date="2021-01" db="EMBL/GenBank/DDBJ databases">
        <title>Cercospora kikuchii MAFF 305040 whole genome shotgun sequence.</title>
        <authorList>
            <person name="Kashiwa T."/>
            <person name="Suzuki T."/>
        </authorList>
    </citation>
    <scope>NUCLEOTIDE SEQUENCE [LARGE SCALE GENOMIC DNA]</scope>
    <source>
        <strain evidence="2 3">MAFF 305040</strain>
    </source>
</reference>
<evidence type="ECO:0000256" key="1">
    <source>
        <dbReference type="SAM" id="SignalP"/>
    </source>
</evidence>
<organism evidence="2 3">
    <name type="scientific">Cercospora kikuchii</name>
    <dbReference type="NCBI Taxonomy" id="84275"/>
    <lineage>
        <taxon>Eukaryota</taxon>
        <taxon>Fungi</taxon>
        <taxon>Dikarya</taxon>
        <taxon>Ascomycota</taxon>
        <taxon>Pezizomycotina</taxon>
        <taxon>Dothideomycetes</taxon>
        <taxon>Dothideomycetidae</taxon>
        <taxon>Mycosphaerellales</taxon>
        <taxon>Mycosphaerellaceae</taxon>
        <taxon>Cercospora</taxon>
    </lineage>
</organism>
<feature type="chain" id="PRO_5040173958" evidence="1">
    <location>
        <begin position="20"/>
        <end position="185"/>
    </location>
</feature>
<dbReference type="GeneID" id="68297403"/>
<sequence length="185" mass="20749">MQFTQLALIAASMAVGTMAQNPPNDCNQLRDNFGNFLNQGYICSRDQREVRYCNYNSNPVEVVSEYCGPSGICWYSQDGVKNDQTELACYNDNQRYQGRRGDQRNAARGPTSCDQVNGFGYICSEDYRTLRFCQGGDRFSRFSNTLDWNYCGEATCFASSSGSQGECIQPQFNNFGFGGRGGRFN</sequence>
<dbReference type="Proteomes" id="UP000825890">
    <property type="component" value="Unassembled WGS sequence"/>
</dbReference>
<comment type="caution">
    <text evidence="2">The sequence shown here is derived from an EMBL/GenBank/DDBJ whole genome shotgun (WGS) entry which is preliminary data.</text>
</comment>
<evidence type="ECO:0000313" key="3">
    <source>
        <dbReference type="Proteomes" id="UP000825890"/>
    </source>
</evidence>
<gene>
    <name evidence="2" type="ORF">CKM354_001182800</name>
</gene>
<dbReference type="EMBL" id="BOLY01000008">
    <property type="protein sequence ID" value="GIZ48781.1"/>
    <property type="molecule type" value="Genomic_DNA"/>
</dbReference>
<accession>A0A9P3FIP2</accession>
<protein>
    <submittedName>
        <fullName evidence="2">Uncharacterized protein</fullName>
    </submittedName>
</protein>
<dbReference type="AlphaFoldDB" id="A0A9P3FIP2"/>
<evidence type="ECO:0000313" key="2">
    <source>
        <dbReference type="EMBL" id="GIZ48781.1"/>
    </source>
</evidence>
<keyword evidence="1" id="KW-0732">Signal</keyword>
<name>A0A9P3FIP2_9PEZI</name>
<dbReference type="RefSeq" id="XP_044663268.1">
    <property type="nucleotide sequence ID" value="XM_044807333.1"/>
</dbReference>
<dbReference type="OrthoDB" id="3639536at2759"/>
<feature type="signal peptide" evidence="1">
    <location>
        <begin position="1"/>
        <end position="19"/>
    </location>
</feature>